<evidence type="ECO:0000313" key="2">
    <source>
        <dbReference type="Proteomes" id="UP000299102"/>
    </source>
</evidence>
<dbReference type="Proteomes" id="UP000299102">
    <property type="component" value="Unassembled WGS sequence"/>
</dbReference>
<reference evidence="1 2" key="1">
    <citation type="journal article" date="2019" name="Commun. Biol.">
        <title>The bagworm genome reveals a unique fibroin gene that provides high tensile strength.</title>
        <authorList>
            <person name="Kono N."/>
            <person name="Nakamura H."/>
            <person name="Ohtoshi R."/>
            <person name="Tomita M."/>
            <person name="Numata K."/>
            <person name="Arakawa K."/>
        </authorList>
    </citation>
    <scope>NUCLEOTIDE SEQUENCE [LARGE SCALE GENOMIC DNA]</scope>
</reference>
<dbReference type="AlphaFoldDB" id="A0A4C1SX93"/>
<evidence type="ECO:0000313" key="1">
    <source>
        <dbReference type="EMBL" id="GBP06873.1"/>
    </source>
</evidence>
<comment type="caution">
    <text evidence="1">The sequence shown here is derived from an EMBL/GenBank/DDBJ whole genome shotgun (WGS) entry which is preliminary data.</text>
</comment>
<accession>A0A4C1SX93</accession>
<proteinExistence type="predicted"/>
<gene>
    <name evidence="1" type="ORF">EVAR_62951_1</name>
</gene>
<organism evidence="1 2">
    <name type="scientific">Eumeta variegata</name>
    <name type="common">Bagworm moth</name>
    <name type="synonym">Eumeta japonica</name>
    <dbReference type="NCBI Taxonomy" id="151549"/>
    <lineage>
        <taxon>Eukaryota</taxon>
        <taxon>Metazoa</taxon>
        <taxon>Ecdysozoa</taxon>
        <taxon>Arthropoda</taxon>
        <taxon>Hexapoda</taxon>
        <taxon>Insecta</taxon>
        <taxon>Pterygota</taxon>
        <taxon>Neoptera</taxon>
        <taxon>Endopterygota</taxon>
        <taxon>Lepidoptera</taxon>
        <taxon>Glossata</taxon>
        <taxon>Ditrysia</taxon>
        <taxon>Tineoidea</taxon>
        <taxon>Psychidae</taxon>
        <taxon>Oiketicinae</taxon>
        <taxon>Eumeta</taxon>
    </lineage>
</organism>
<dbReference type="EMBL" id="BGZK01004099">
    <property type="protein sequence ID" value="GBP06873.1"/>
    <property type="molecule type" value="Genomic_DNA"/>
</dbReference>
<sequence>MTLSVDRSNAFTVKHAENRIVSPYVYRRAVDFSKLITLGPVLRGLGEGSKLIAWPPFRSTMPSPQLIFTDYRLYDCVCLPLGPLKPCAARPRQSPLLPCNK</sequence>
<protein>
    <submittedName>
        <fullName evidence="1">Uncharacterized protein</fullName>
    </submittedName>
</protein>
<name>A0A4C1SX93_EUMVA</name>
<keyword evidence="2" id="KW-1185">Reference proteome</keyword>